<dbReference type="RefSeq" id="WP_212518192.1">
    <property type="nucleotide sequence ID" value="NZ_JAGSOH010000027.1"/>
</dbReference>
<dbReference type="PANTHER" id="PTHR43357:SF4">
    <property type="entry name" value="INNER MEMBRANE ABC TRANSPORTER PERMEASE PROTEIN YDCV"/>
    <property type="match status" value="1"/>
</dbReference>
<dbReference type="CDD" id="cd06261">
    <property type="entry name" value="TM_PBP2"/>
    <property type="match status" value="2"/>
</dbReference>
<keyword evidence="5 8" id="KW-0812">Transmembrane</keyword>
<evidence type="ECO:0000256" key="5">
    <source>
        <dbReference type="ARBA" id="ARBA00022692"/>
    </source>
</evidence>
<feature type="transmembrane region" description="Helical" evidence="8">
    <location>
        <begin position="298"/>
        <end position="318"/>
    </location>
</feature>
<feature type="transmembrane region" description="Helical" evidence="8">
    <location>
        <begin position="178"/>
        <end position="200"/>
    </location>
</feature>
<protein>
    <submittedName>
        <fullName evidence="10">Iron ABC transporter permease</fullName>
    </submittedName>
</protein>
<evidence type="ECO:0000256" key="8">
    <source>
        <dbReference type="RuleBase" id="RU363032"/>
    </source>
</evidence>
<reference evidence="10" key="1">
    <citation type="submission" date="2021-04" db="EMBL/GenBank/DDBJ databases">
        <title>Genome based classification of Actinospica acidithermotolerans sp. nov., an actinobacterium isolated from an Indonesian hot spring.</title>
        <authorList>
            <person name="Kusuma A.B."/>
            <person name="Putra K.E."/>
            <person name="Nafisah S."/>
            <person name="Loh J."/>
            <person name="Nouioui I."/>
            <person name="Goodfellow M."/>
        </authorList>
    </citation>
    <scope>NUCLEOTIDE SEQUENCE</scope>
    <source>
        <strain evidence="10">MGRD01-02</strain>
    </source>
</reference>
<feature type="transmembrane region" description="Helical" evidence="8">
    <location>
        <begin position="467"/>
        <end position="492"/>
    </location>
</feature>
<feature type="transmembrane region" description="Helical" evidence="8">
    <location>
        <begin position="90"/>
        <end position="110"/>
    </location>
</feature>
<keyword evidence="2 8" id="KW-0813">Transport</keyword>
<comment type="subcellular location">
    <subcellularLocation>
        <location evidence="1">Cell inner membrane</location>
        <topology evidence="1">Multi-pass membrane protein</topology>
    </subcellularLocation>
    <subcellularLocation>
        <location evidence="8">Cell membrane</location>
        <topology evidence="8">Multi-pass membrane protein</topology>
    </subcellularLocation>
</comment>
<feature type="transmembrane region" description="Helical" evidence="8">
    <location>
        <begin position="348"/>
        <end position="371"/>
    </location>
</feature>
<dbReference type="PROSITE" id="PS50928">
    <property type="entry name" value="ABC_TM1"/>
    <property type="match status" value="2"/>
</dbReference>
<feature type="domain" description="ABC transmembrane type-1" evidence="9">
    <location>
        <begin position="54"/>
        <end position="259"/>
    </location>
</feature>
<accession>A0A941E644</accession>
<feature type="transmembrane region" description="Helical" evidence="8">
    <location>
        <begin position="130"/>
        <end position="157"/>
    </location>
</feature>
<proteinExistence type="inferred from homology"/>
<evidence type="ECO:0000313" key="10">
    <source>
        <dbReference type="EMBL" id="MBR7827045.1"/>
    </source>
</evidence>
<dbReference type="SUPFAM" id="SSF161098">
    <property type="entry name" value="MetI-like"/>
    <property type="match status" value="2"/>
</dbReference>
<keyword evidence="11" id="KW-1185">Reference proteome</keyword>
<evidence type="ECO:0000259" key="9">
    <source>
        <dbReference type="PROSITE" id="PS50928"/>
    </source>
</evidence>
<dbReference type="Proteomes" id="UP000676325">
    <property type="component" value="Unassembled WGS sequence"/>
</dbReference>
<dbReference type="Pfam" id="PF00528">
    <property type="entry name" value="BPD_transp_1"/>
    <property type="match status" value="2"/>
</dbReference>
<feature type="transmembrane region" description="Helical" evidence="8">
    <location>
        <begin position="410"/>
        <end position="427"/>
    </location>
</feature>
<feature type="transmembrane region" description="Helical" evidence="8">
    <location>
        <begin position="512"/>
        <end position="533"/>
    </location>
</feature>
<evidence type="ECO:0000256" key="2">
    <source>
        <dbReference type="ARBA" id="ARBA00022448"/>
    </source>
</evidence>
<dbReference type="AlphaFoldDB" id="A0A941E644"/>
<dbReference type="EMBL" id="JAGSOH010000027">
    <property type="protein sequence ID" value="MBR7827045.1"/>
    <property type="molecule type" value="Genomic_DNA"/>
</dbReference>
<keyword evidence="4" id="KW-0997">Cell inner membrane</keyword>
<feature type="transmembrane region" description="Helical" evidence="8">
    <location>
        <begin position="241"/>
        <end position="263"/>
    </location>
</feature>
<dbReference type="InterPro" id="IPR035906">
    <property type="entry name" value="MetI-like_sf"/>
</dbReference>
<keyword evidence="3" id="KW-1003">Cell membrane</keyword>
<keyword evidence="7 8" id="KW-0472">Membrane</keyword>
<organism evidence="10 11">
    <name type="scientific">Actinospica acidithermotolerans</name>
    <dbReference type="NCBI Taxonomy" id="2828514"/>
    <lineage>
        <taxon>Bacteria</taxon>
        <taxon>Bacillati</taxon>
        <taxon>Actinomycetota</taxon>
        <taxon>Actinomycetes</taxon>
        <taxon>Catenulisporales</taxon>
        <taxon>Actinospicaceae</taxon>
        <taxon>Actinospica</taxon>
    </lineage>
</organism>
<dbReference type="Gene3D" id="1.10.3720.10">
    <property type="entry name" value="MetI-like"/>
    <property type="match status" value="2"/>
</dbReference>
<dbReference type="InterPro" id="IPR000515">
    <property type="entry name" value="MetI-like"/>
</dbReference>
<gene>
    <name evidence="10" type="ORF">KDK95_12075</name>
</gene>
<feature type="domain" description="ABC transmembrane type-1" evidence="9">
    <location>
        <begin position="348"/>
        <end position="532"/>
    </location>
</feature>
<feature type="transmembrane region" description="Helical" evidence="8">
    <location>
        <begin position="383"/>
        <end position="404"/>
    </location>
</feature>
<comment type="similarity">
    <text evidence="8">Belongs to the binding-protein-dependent transport system permease family.</text>
</comment>
<dbReference type="GO" id="GO:0005886">
    <property type="term" value="C:plasma membrane"/>
    <property type="evidence" value="ECO:0007669"/>
    <property type="project" value="UniProtKB-SubCell"/>
</dbReference>
<dbReference type="GO" id="GO:0055085">
    <property type="term" value="P:transmembrane transport"/>
    <property type="evidence" value="ECO:0007669"/>
    <property type="project" value="InterPro"/>
</dbReference>
<keyword evidence="6 8" id="KW-1133">Transmembrane helix</keyword>
<feature type="transmembrane region" description="Helical" evidence="8">
    <location>
        <begin position="59"/>
        <end position="78"/>
    </location>
</feature>
<evidence type="ECO:0000256" key="6">
    <source>
        <dbReference type="ARBA" id="ARBA00022989"/>
    </source>
</evidence>
<evidence type="ECO:0000256" key="3">
    <source>
        <dbReference type="ARBA" id="ARBA00022475"/>
    </source>
</evidence>
<name>A0A941E644_9ACTN</name>
<evidence type="ECO:0000313" key="11">
    <source>
        <dbReference type="Proteomes" id="UP000676325"/>
    </source>
</evidence>
<evidence type="ECO:0000256" key="1">
    <source>
        <dbReference type="ARBA" id="ARBA00004429"/>
    </source>
</evidence>
<evidence type="ECO:0000256" key="4">
    <source>
        <dbReference type="ARBA" id="ARBA00022519"/>
    </source>
</evidence>
<dbReference type="PANTHER" id="PTHR43357">
    <property type="entry name" value="INNER MEMBRANE ABC TRANSPORTER PERMEASE PROTEIN YDCV"/>
    <property type="match status" value="1"/>
</dbReference>
<sequence length="546" mass="55442">MLPARARPVSVVLVVALLGALIAVPVGQLARTAFASGWSGAMAAAGSRQAVLALEHTALVSVLVTAFAVICGGALALVVERRPRRSRTLLRLAVISPLLIPEFVLGFSWSQAYGPSGTLDRAAGITVPGLLGPTGVVLVLTVHAIPLAYLVIAAGLATRAEPDLELAARASGANGRTVLRTVTLPLLRPALTAAAALVFVTSTNSFAVPQVLGEPAGFATMSTLIFNDLNLSASPDVFNQLAVVALEQTALVLAAILVFGLILRRTATESVRGPTTVGERAAVAAGGHVASRITTALVGLYVLIATVVPLLVLIGVALTRGPGLAPTPANWTTSNFADAFSGPTWVGLWHSLVLAALAAVIVIVMCLPTVLGTGGRARTTLGAGVLLGYAVPGSALAVGILIAYGSPLEGSAMIILIAYLAKLWAVGHRPLSAGVDRLVPEHAMAARASGAGPLTALGSVVLPPLRVALLTGAGLVFVLAVQEVTMSGILYGPGSETFAAVILNQQDLGSDGATAALALTMTVPLLFIGLLLVAGRRRLRSPEAVA</sequence>
<evidence type="ECO:0000256" key="7">
    <source>
        <dbReference type="ARBA" id="ARBA00023136"/>
    </source>
</evidence>
<comment type="caution">
    <text evidence="10">The sequence shown here is derived from an EMBL/GenBank/DDBJ whole genome shotgun (WGS) entry which is preliminary data.</text>
</comment>